<dbReference type="UniPathway" id="UPA00286"/>
<evidence type="ECO:0000256" key="10">
    <source>
        <dbReference type="ARBA" id="ARBA00023315"/>
    </source>
</evidence>
<dbReference type="Pfam" id="PF03062">
    <property type="entry name" value="MBOAT"/>
    <property type="match status" value="1"/>
</dbReference>
<evidence type="ECO:0000256" key="3">
    <source>
        <dbReference type="ARBA" id="ARBA00010323"/>
    </source>
</evidence>
<name>A0A5J5G809_9GAMM</name>
<dbReference type="InterPro" id="IPR028362">
    <property type="entry name" value="AlgI"/>
</dbReference>
<accession>A0A5J5G809</accession>
<keyword evidence="11" id="KW-0997">Cell inner membrane</keyword>
<feature type="transmembrane region" description="Helical" evidence="12">
    <location>
        <begin position="117"/>
        <end position="138"/>
    </location>
</feature>
<keyword evidence="9 11" id="KW-0472">Membrane</keyword>
<evidence type="ECO:0000313" key="15">
    <source>
        <dbReference type="Proteomes" id="UP000335415"/>
    </source>
</evidence>
<dbReference type="InterPro" id="IPR024194">
    <property type="entry name" value="Ac/AlaTfrase_AlgI/DltB"/>
</dbReference>
<dbReference type="PANTHER" id="PTHR13285:SF23">
    <property type="entry name" value="TEICHOIC ACID D-ALANYLTRANSFERASE"/>
    <property type="match status" value="1"/>
</dbReference>
<evidence type="ECO:0000256" key="5">
    <source>
        <dbReference type="ARBA" id="ARBA00022679"/>
    </source>
</evidence>
<evidence type="ECO:0000313" key="14">
    <source>
        <dbReference type="EMBL" id="KAA9003174.1"/>
    </source>
</evidence>
<feature type="transmembrane region" description="Helical" evidence="12">
    <location>
        <begin position="439"/>
        <end position="466"/>
    </location>
</feature>
<dbReference type="InterPro" id="IPR004299">
    <property type="entry name" value="MBOAT_fam"/>
</dbReference>
<keyword evidence="15" id="KW-1185">Reference proteome</keyword>
<dbReference type="EC" id="2.3.1.-" evidence="11"/>
<keyword evidence="5 11" id="KW-0808">Transferase</keyword>
<feature type="transmembrane region" description="Helical" evidence="12">
    <location>
        <begin position="52"/>
        <end position="71"/>
    </location>
</feature>
<reference evidence="14 15" key="1">
    <citation type="submission" date="2019-09" db="EMBL/GenBank/DDBJ databases">
        <authorList>
            <person name="Li Y."/>
        </authorList>
    </citation>
    <scope>NUCLEOTIDE SEQUENCE [LARGE SCALE GENOMIC DNA]</scope>
    <source>
        <strain evidence="14 15">L3-3HA</strain>
    </source>
</reference>
<dbReference type="InterPro" id="IPR051085">
    <property type="entry name" value="MB_O-acyltransferase"/>
</dbReference>
<sequence length="468" mass="53631">MDFFSLEFAGSFVIFFILYWLCQKNIKMQNVLLIAASYLFIALFNIKFLLILVVYSLLIYLLANVFAQYKYTSARMTYNLFLFVIIVLFVAFKYYSFLQESVQQGFERFGLHVDLPVLELLTPLGMSFYIFHSVSYVVSVQKKEIKPAPLADLLLYLCFFPSIVAGPINRAKDLLPQIQASGRALLQPSRAIALIAFALAKLFLFSAFLSEHYVNPVFDSPANFSAAQVLLAIYAYAWQIYFNFSGYTNLVTGLALLLGFAVPQNFNSPYLAENLRLFWRRWHISLSLFIRDYIYIPLGGNKRGVIRKNINMFIAMVISGLWHGAGINFLLWGALHGLGLIGLEIKDRFFPAREGNPFTRLAARLITFHYVCFAWVFFRSSTIDDALLMLKQLFSGSWRVGWSQESALLALAGLLFLCYPQLVTFKRFLAETQQRIPWFIYPIPLVLFLMMVFIFAPSGIPGFIYANF</sequence>
<evidence type="ECO:0000313" key="13">
    <source>
        <dbReference type="EMBL" id="KAA9002538.1"/>
    </source>
</evidence>
<evidence type="ECO:0000256" key="6">
    <source>
        <dbReference type="ARBA" id="ARBA00022692"/>
    </source>
</evidence>
<dbReference type="GO" id="GO:0042121">
    <property type="term" value="P:alginic acid biosynthetic process"/>
    <property type="evidence" value="ECO:0007669"/>
    <property type="project" value="UniProtKB-UniRule"/>
</dbReference>
<dbReference type="GO" id="GO:0005886">
    <property type="term" value="C:plasma membrane"/>
    <property type="evidence" value="ECO:0007669"/>
    <property type="project" value="UniProtKB-SubCell"/>
</dbReference>
<keyword evidence="7 11" id="KW-0016">Alginate biosynthesis</keyword>
<keyword evidence="4 11" id="KW-1003">Cell membrane</keyword>
<dbReference type="EMBL" id="VYKJ01000001">
    <property type="protein sequence ID" value="KAA9002538.1"/>
    <property type="molecule type" value="Genomic_DNA"/>
</dbReference>
<dbReference type="RefSeq" id="WP_150433509.1">
    <property type="nucleotide sequence ID" value="NZ_VYKJ01000001.1"/>
</dbReference>
<evidence type="ECO:0000256" key="12">
    <source>
        <dbReference type="SAM" id="Phobius"/>
    </source>
</evidence>
<evidence type="ECO:0000256" key="2">
    <source>
        <dbReference type="ARBA" id="ARBA00005182"/>
    </source>
</evidence>
<feature type="transmembrane region" description="Helical" evidence="12">
    <location>
        <begin position="191"/>
        <end position="210"/>
    </location>
</feature>
<evidence type="ECO:0000256" key="1">
    <source>
        <dbReference type="ARBA" id="ARBA00004651"/>
    </source>
</evidence>
<evidence type="ECO:0000256" key="4">
    <source>
        <dbReference type="ARBA" id="ARBA00022475"/>
    </source>
</evidence>
<feature type="transmembrane region" description="Helical" evidence="12">
    <location>
        <begin position="398"/>
        <end position="419"/>
    </location>
</feature>
<keyword evidence="6 11" id="KW-0812">Transmembrane</keyword>
<feature type="transmembrane region" description="Helical" evidence="12">
    <location>
        <begin position="150"/>
        <end position="171"/>
    </location>
</feature>
<comment type="caution">
    <text evidence="14">The sequence shown here is derived from an EMBL/GenBank/DDBJ whole genome shotgun (WGS) entry which is preliminary data.</text>
</comment>
<proteinExistence type="inferred from homology"/>
<keyword evidence="10 11" id="KW-0012">Acyltransferase</keyword>
<dbReference type="Proteomes" id="UP000335415">
    <property type="component" value="Unassembled WGS sequence"/>
</dbReference>
<dbReference type="GO" id="GO:0016746">
    <property type="term" value="F:acyltransferase activity"/>
    <property type="evidence" value="ECO:0007669"/>
    <property type="project" value="UniProtKB-KW"/>
</dbReference>
<dbReference type="PIRSF" id="PIRSF500217">
    <property type="entry name" value="AlgI"/>
    <property type="match status" value="1"/>
</dbReference>
<dbReference type="OrthoDB" id="139172at2"/>
<evidence type="ECO:0000256" key="7">
    <source>
        <dbReference type="ARBA" id="ARBA00022841"/>
    </source>
</evidence>
<feature type="transmembrane region" description="Helical" evidence="12">
    <location>
        <begin position="78"/>
        <end position="97"/>
    </location>
</feature>
<feature type="transmembrane region" description="Helical" evidence="12">
    <location>
        <begin position="6"/>
        <end position="22"/>
    </location>
</feature>
<dbReference type="AlphaFoldDB" id="A0A5J5G809"/>
<feature type="transmembrane region" description="Helical" evidence="12">
    <location>
        <begin position="247"/>
        <end position="266"/>
    </location>
</feature>
<feature type="transmembrane region" description="Helical" evidence="12">
    <location>
        <begin position="310"/>
        <end position="341"/>
    </location>
</feature>
<feature type="transmembrane region" description="Helical" evidence="12">
    <location>
        <begin position="361"/>
        <end position="378"/>
    </location>
</feature>
<evidence type="ECO:0000256" key="8">
    <source>
        <dbReference type="ARBA" id="ARBA00022989"/>
    </source>
</evidence>
<protein>
    <recommendedName>
        <fullName evidence="11">Probable alginate O-acetylase</fullName>
        <ecNumber evidence="11">2.3.1.-</ecNumber>
    </recommendedName>
</protein>
<dbReference type="PANTHER" id="PTHR13285">
    <property type="entry name" value="ACYLTRANSFERASE"/>
    <property type="match status" value="1"/>
</dbReference>
<comment type="similarity">
    <text evidence="3 11">Belongs to the membrane-bound acyltransferase family.</text>
</comment>
<comment type="subcellular location">
    <subcellularLocation>
        <location evidence="11">Cell inner membrane</location>
    </subcellularLocation>
    <subcellularLocation>
        <location evidence="1">Cell membrane</location>
        <topology evidence="1">Multi-pass membrane protein</topology>
    </subcellularLocation>
</comment>
<comment type="pathway">
    <text evidence="2 11">Glycan biosynthesis; alginate biosynthesis.</text>
</comment>
<evidence type="ECO:0000256" key="9">
    <source>
        <dbReference type="ARBA" id="ARBA00023136"/>
    </source>
</evidence>
<dbReference type="PIRSF" id="PIRSF016636">
    <property type="entry name" value="AlgI_DltB"/>
    <property type="match status" value="1"/>
</dbReference>
<keyword evidence="8 12" id="KW-1133">Transmembrane helix</keyword>
<dbReference type="EMBL" id="VYKJ01000001">
    <property type="protein sequence ID" value="KAA9003174.1"/>
    <property type="molecule type" value="Genomic_DNA"/>
</dbReference>
<organism evidence="14 15">
    <name type="scientific">Affinibrenneria salicis</name>
    <dbReference type="NCBI Taxonomy" id="2590031"/>
    <lineage>
        <taxon>Bacteria</taxon>
        <taxon>Pseudomonadati</taxon>
        <taxon>Pseudomonadota</taxon>
        <taxon>Gammaproteobacteria</taxon>
        <taxon>Enterobacterales</taxon>
        <taxon>Pectobacteriaceae</taxon>
        <taxon>Affinibrenneria</taxon>
    </lineage>
</organism>
<evidence type="ECO:0000256" key="11">
    <source>
        <dbReference type="PIRNR" id="PIRNR016636"/>
    </source>
</evidence>
<gene>
    <name evidence="13" type="ORF">FJU30_00585</name>
    <name evidence="14" type="ORF">FJU30_04180</name>
</gene>